<evidence type="ECO:0000256" key="2">
    <source>
        <dbReference type="SAM" id="SignalP"/>
    </source>
</evidence>
<evidence type="ECO:0000313" key="3">
    <source>
        <dbReference type="EMBL" id="GEU87733.1"/>
    </source>
</evidence>
<gene>
    <name evidence="3" type="ORF">Tci_059711</name>
</gene>
<name>A0A6L2NNI1_TANCI</name>
<feature type="chain" id="PRO_5026914398" description="Retrovirus-related Pol polyprotein from transposon TNT 1-94" evidence="2">
    <location>
        <begin position="20"/>
        <end position="453"/>
    </location>
</feature>
<protein>
    <recommendedName>
        <fullName evidence="4">Retrovirus-related Pol polyprotein from transposon TNT 1-94</fullName>
    </recommendedName>
</protein>
<proteinExistence type="predicted"/>
<feature type="signal peptide" evidence="2">
    <location>
        <begin position="1"/>
        <end position="19"/>
    </location>
</feature>
<organism evidence="3">
    <name type="scientific">Tanacetum cinerariifolium</name>
    <name type="common">Dalmatian daisy</name>
    <name type="synonym">Chrysanthemum cinerariifolium</name>
    <dbReference type="NCBI Taxonomy" id="118510"/>
    <lineage>
        <taxon>Eukaryota</taxon>
        <taxon>Viridiplantae</taxon>
        <taxon>Streptophyta</taxon>
        <taxon>Embryophyta</taxon>
        <taxon>Tracheophyta</taxon>
        <taxon>Spermatophyta</taxon>
        <taxon>Magnoliopsida</taxon>
        <taxon>eudicotyledons</taxon>
        <taxon>Gunneridae</taxon>
        <taxon>Pentapetalae</taxon>
        <taxon>asterids</taxon>
        <taxon>campanulids</taxon>
        <taxon>Asterales</taxon>
        <taxon>Asteraceae</taxon>
        <taxon>Asteroideae</taxon>
        <taxon>Anthemideae</taxon>
        <taxon>Anthemidinae</taxon>
        <taxon>Tanacetum</taxon>
    </lineage>
</organism>
<keyword evidence="2" id="KW-0732">Signal</keyword>
<dbReference type="Pfam" id="PF14223">
    <property type="entry name" value="Retrotran_gag_2"/>
    <property type="match status" value="1"/>
</dbReference>
<sequence length="453" mass="51795">MYLEVLMMIFFFLNFLILEDDLISQMFLHLIKMTSQVGKIRFLVFLDGLEPYLITTLEDGPFVSMSNLSTPTNPLPKRQNQWSNAKSRLANQDKRLKSIIIGCLPNDVMKFVIKYKTEKEMWIELCLAYEGPTDTRDTKIVALRLKFNAFKELKGEKVNGTFTRLKCLLNDLKNNEVIISQSEDSDLDVEEDNRTSNEFITDLSAEYHERALLTNKKRFYKRSRRVGSARKPMDKFKRQDGGTTKFKAFMAIVDDEPLVGKDDARSDYTHVDLQYVEDRRNNIVNKLNALKQDLALYKSELSLRGKGRIKENISKEVLFTKADVSTFESAHMITSDSEDDSDNQVPFPPLPKLTRVEPFGASKSLISLSDLTTNMADLTLNTASKKIKNSFDKESQTYVIKKKTKPKHLVVQISCPDKNAPPSTEQLLLTLMEEVKDIKNQILIPLDTSSSVS</sequence>
<accession>A0A6L2NNI1</accession>
<evidence type="ECO:0000256" key="1">
    <source>
        <dbReference type="SAM" id="Coils"/>
    </source>
</evidence>
<dbReference type="AlphaFoldDB" id="A0A6L2NNI1"/>
<comment type="caution">
    <text evidence="3">The sequence shown here is derived from an EMBL/GenBank/DDBJ whole genome shotgun (WGS) entry which is preliminary data.</text>
</comment>
<reference evidence="3" key="1">
    <citation type="journal article" date="2019" name="Sci. Rep.">
        <title>Draft genome of Tanacetum cinerariifolium, the natural source of mosquito coil.</title>
        <authorList>
            <person name="Yamashiro T."/>
            <person name="Shiraishi A."/>
            <person name="Satake H."/>
            <person name="Nakayama K."/>
        </authorList>
    </citation>
    <scope>NUCLEOTIDE SEQUENCE</scope>
</reference>
<evidence type="ECO:0008006" key="4">
    <source>
        <dbReference type="Google" id="ProtNLM"/>
    </source>
</evidence>
<keyword evidence="1" id="KW-0175">Coiled coil</keyword>
<dbReference type="EMBL" id="BKCJ010009601">
    <property type="protein sequence ID" value="GEU87733.1"/>
    <property type="molecule type" value="Genomic_DNA"/>
</dbReference>
<feature type="coiled-coil region" evidence="1">
    <location>
        <begin position="273"/>
        <end position="300"/>
    </location>
</feature>